<evidence type="ECO:0000256" key="1">
    <source>
        <dbReference type="SAM" id="Phobius"/>
    </source>
</evidence>
<dbReference type="EMBL" id="CP089285">
    <property type="protein sequence ID" value="UTO56335.1"/>
    <property type="molecule type" value="Genomic_DNA"/>
</dbReference>
<dbReference type="Proteomes" id="UP001059985">
    <property type="component" value="Chromosome"/>
</dbReference>
<feature type="transmembrane region" description="Helical" evidence="1">
    <location>
        <begin position="106"/>
        <end position="130"/>
    </location>
</feature>
<keyword evidence="1" id="KW-0472">Membrane</keyword>
<organism evidence="2 4">
    <name type="scientific">Neoehrlichia mikurensis</name>
    <dbReference type="NCBI Taxonomy" id="89586"/>
    <lineage>
        <taxon>Bacteria</taxon>
        <taxon>Pseudomonadati</taxon>
        <taxon>Pseudomonadota</taxon>
        <taxon>Alphaproteobacteria</taxon>
        <taxon>Rickettsiales</taxon>
        <taxon>Anaplasmataceae</taxon>
        <taxon>Candidatus Neoehrlichia</taxon>
    </lineage>
</organism>
<protein>
    <submittedName>
        <fullName evidence="2">Uncharacterized protein</fullName>
    </submittedName>
</protein>
<evidence type="ECO:0000313" key="2">
    <source>
        <dbReference type="EMBL" id="UTO55416.1"/>
    </source>
</evidence>
<gene>
    <name evidence="3" type="ORF">LUA81_04505</name>
    <name evidence="2" type="ORF">LUA82_04555</name>
</gene>
<evidence type="ECO:0000313" key="5">
    <source>
        <dbReference type="Proteomes" id="UP001059985"/>
    </source>
</evidence>
<name>A0A9Q9F4Y3_9RICK</name>
<proteinExistence type="predicted"/>
<dbReference type="RefSeq" id="WP_254815614.1">
    <property type="nucleotide sequence ID" value="NZ_CP089285.1"/>
</dbReference>
<sequence>MLYMLQRLNIALHSRFSSIKYYDLLFAFSLISYLIYAISFLLTILVQCSTISLFPNIKSLLLLNVCTVLCARAVIALHSYIQLFLYNKLADNESKKNSKSIKSKKVAYTMDVIVTTTAIAIQILAIVQIINNNFKIVNDNAVAIHLKGTVDLICLLTKVTIILPLLIYDSYSQVQNNRLNNTQNNQFKMLLQLRIAMFIVSIMGIVGKVINVLEQTEHFYLFKLPSPTNNSSNIFPFGPIIRIICIIASIAIVSMTYVTEKNIATQKKQQQLIIQQAIRQPQPNISILY</sequence>
<keyword evidence="1" id="KW-0812">Transmembrane</keyword>
<feature type="transmembrane region" description="Helical" evidence="1">
    <location>
        <begin position="189"/>
        <end position="213"/>
    </location>
</feature>
<evidence type="ECO:0000313" key="4">
    <source>
        <dbReference type="Proteomes" id="UP001059822"/>
    </source>
</evidence>
<keyword evidence="1" id="KW-1133">Transmembrane helix</keyword>
<feature type="transmembrane region" description="Helical" evidence="1">
    <location>
        <begin position="21"/>
        <end position="54"/>
    </location>
</feature>
<keyword evidence="5" id="KW-1185">Reference proteome</keyword>
<dbReference type="Proteomes" id="UP001059822">
    <property type="component" value="Chromosome"/>
</dbReference>
<feature type="transmembrane region" description="Helical" evidence="1">
    <location>
        <begin position="60"/>
        <end position="85"/>
    </location>
</feature>
<evidence type="ECO:0000313" key="3">
    <source>
        <dbReference type="EMBL" id="UTO56335.1"/>
    </source>
</evidence>
<accession>A0A9Q9F4Y3</accession>
<dbReference type="EMBL" id="CP089286">
    <property type="protein sequence ID" value="UTO55416.1"/>
    <property type="molecule type" value="Genomic_DNA"/>
</dbReference>
<feature type="transmembrane region" description="Helical" evidence="1">
    <location>
        <begin position="150"/>
        <end position="168"/>
    </location>
</feature>
<dbReference type="AlphaFoldDB" id="A0A9Q9F4Y3"/>
<reference evidence="2" key="1">
    <citation type="journal article" date="2022" name="Microorganisms">
        <title>Assembly and Comparison of Ca. Neoehrlichia mikurensis Genomes.</title>
        <authorList>
            <person name="Azagi T."/>
            <person name="Dirks R.P."/>
            <person name="Yebra-Pimentel E.S."/>
            <person name="Schaap P.J."/>
            <person name="Koehorst J.J."/>
            <person name="Esser H.J."/>
            <person name="Sprong H."/>
        </authorList>
    </citation>
    <scope>NUCLEOTIDE SEQUENCE</scope>
    <source>
        <strain evidence="3">18-2804</strain>
        <strain evidence="2">18-2837</strain>
    </source>
</reference>
<feature type="transmembrane region" description="Helical" evidence="1">
    <location>
        <begin position="233"/>
        <end position="258"/>
    </location>
</feature>